<accession>A0A317CEQ1</accession>
<gene>
    <name evidence="8" type="primary">rfbD</name>
    <name evidence="8" type="ORF">DKW60_11305</name>
</gene>
<dbReference type="InterPro" id="IPR036291">
    <property type="entry name" value="NAD(P)-bd_dom_sf"/>
</dbReference>
<comment type="catalytic activity">
    <reaction evidence="5 6">
        <text>dTDP-beta-L-rhamnose + NADP(+) = dTDP-4-dehydro-beta-L-rhamnose + NADPH + H(+)</text>
        <dbReference type="Rhea" id="RHEA:21796"/>
        <dbReference type="ChEBI" id="CHEBI:15378"/>
        <dbReference type="ChEBI" id="CHEBI:57510"/>
        <dbReference type="ChEBI" id="CHEBI:57783"/>
        <dbReference type="ChEBI" id="CHEBI:58349"/>
        <dbReference type="ChEBI" id="CHEBI:62830"/>
        <dbReference type="EC" id="1.1.1.133"/>
    </reaction>
</comment>
<dbReference type="CDD" id="cd05254">
    <property type="entry name" value="dTDP_HR_like_SDR_e"/>
    <property type="match status" value="1"/>
</dbReference>
<comment type="similarity">
    <text evidence="2 6">Belongs to the dTDP-4-dehydrorhamnose reductase family.</text>
</comment>
<keyword evidence="9" id="KW-1185">Reference proteome</keyword>
<dbReference type="GO" id="GO:0008831">
    <property type="term" value="F:dTDP-4-dehydrorhamnose reductase activity"/>
    <property type="evidence" value="ECO:0007669"/>
    <property type="project" value="UniProtKB-EC"/>
</dbReference>
<dbReference type="InterPro" id="IPR005913">
    <property type="entry name" value="dTDP_dehydrorham_reduct"/>
</dbReference>
<dbReference type="Pfam" id="PF04321">
    <property type="entry name" value="RmlD_sub_bind"/>
    <property type="match status" value="1"/>
</dbReference>
<protein>
    <recommendedName>
        <fullName evidence="4 6">dTDP-4-dehydrorhamnose reductase</fullName>
        <ecNumber evidence="3 6">1.1.1.133</ecNumber>
    </recommendedName>
</protein>
<dbReference type="InterPro" id="IPR029903">
    <property type="entry name" value="RmlD-like-bd"/>
</dbReference>
<name>A0A317CEQ1_9GAMM</name>
<proteinExistence type="inferred from homology"/>
<dbReference type="Gene3D" id="3.90.25.10">
    <property type="entry name" value="UDP-galactose 4-epimerase, domain 1"/>
    <property type="match status" value="1"/>
</dbReference>
<dbReference type="Gene3D" id="3.40.50.720">
    <property type="entry name" value="NAD(P)-binding Rossmann-like Domain"/>
    <property type="match status" value="1"/>
</dbReference>
<dbReference type="UniPathway" id="UPA00281"/>
<dbReference type="GO" id="GO:0005829">
    <property type="term" value="C:cytosol"/>
    <property type="evidence" value="ECO:0007669"/>
    <property type="project" value="TreeGrafter"/>
</dbReference>
<reference evidence="8 9" key="1">
    <citation type="submission" date="2018-05" db="EMBL/GenBank/DDBJ databases">
        <title>Leucothrix arctica sp. nov., isolated from Arctic seawater.</title>
        <authorList>
            <person name="Choi A."/>
            <person name="Baek K."/>
        </authorList>
    </citation>
    <scope>NUCLEOTIDE SEQUENCE [LARGE SCALE GENOMIC DNA]</scope>
    <source>
        <strain evidence="8 9">JCM 18388</strain>
    </source>
</reference>
<evidence type="ECO:0000256" key="3">
    <source>
        <dbReference type="ARBA" id="ARBA00012929"/>
    </source>
</evidence>
<evidence type="ECO:0000256" key="1">
    <source>
        <dbReference type="ARBA" id="ARBA00004781"/>
    </source>
</evidence>
<dbReference type="GO" id="GO:0019305">
    <property type="term" value="P:dTDP-rhamnose biosynthetic process"/>
    <property type="evidence" value="ECO:0007669"/>
    <property type="project" value="UniProtKB-UniPathway"/>
</dbReference>
<evidence type="ECO:0000259" key="7">
    <source>
        <dbReference type="Pfam" id="PF04321"/>
    </source>
</evidence>
<dbReference type="PANTHER" id="PTHR10491">
    <property type="entry name" value="DTDP-4-DEHYDRORHAMNOSE REDUCTASE"/>
    <property type="match status" value="1"/>
</dbReference>
<keyword evidence="6" id="KW-0521">NADP</keyword>
<evidence type="ECO:0000313" key="9">
    <source>
        <dbReference type="Proteomes" id="UP000245539"/>
    </source>
</evidence>
<evidence type="ECO:0000256" key="2">
    <source>
        <dbReference type="ARBA" id="ARBA00010944"/>
    </source>
</evidence>
<dbReference type="EMBL" id="QGKM01000028">
    <property type="protein sequence ID" value="PWQ97135.1"/>
    <property type="molecule type" value="Genomic_DNA"/>
</dbReference>
<evidence type="ECO:0000256" key="4">
    <source>
        <dbReference type="ARBA" id="ARBA00017099"/>
    </source>
</evidence>
<comment type="caution">
    <text evidence="8">The sequence shown here is derived from an EMBL/GenBank/DDBJ whole genome shotgun (WGS) entry which is preliminary data.</text>
</comment>
<dbReference type="NCBIfam" id="TIGR01214">
    <property type="entry name" value="rmlD"/>
    <property type="match status" value="1"/>
</dbReference>
<dbReference type="EC" id="1.1.1.133" evidence="3 6"/>
<comment type="pathway">
    <text evidence="1 6">Carbohydrate biosynthesis; dTDP-L-rhamnose biosynthesis.</text>
</comment>
<dbReference type="RefSeq" id="WP_109837765.1">
    <property type="nucleotide sequence ID" value="NZ_QGKM01000028.1"/>
</dbReference>
<feature type="domain" description="RmlD-like substrate binding" evidence="7">
    <location>
        <begin position="6"/>
        <end position="289"/>
    </location>
</feature>
<dbReference type="OrthoDB" id="9803892at2"/>
<dbReference type="AlphaFoldDB" id="A0A317CEQ1"/>
<organism evidence="8 9">
    <name type="scientific">Leucothrix pacifica</name>
    <dbReference type="NCBI Taxonomy" id="1247513"/>
    <lineage>
        <taxon>Bacteria</taxon>
        <taxon>Pseudomonadati</taxon>
        <taxon>Pseudomonadota</taxon>
        <taxon>Gammaproteobacteria</taxon>
        <taxon>Thiotrichales</taxon>
        <taxon>Thiotrichaceae</taxon>
        <taxon>Leucothrix</taxon>
    </lineage>
</organism>
<comment type="function">
    <text evidence="6">Catalyzes the reduction of dTDP-6-deoxy-L-lyxo-4-hexulose to yield dTDP-L-rhamnose.</text>
</comment>
<evidence type="ECO:0000256" key="6">
    <source>
        <dbReference type="RuleBase" id="RU364082"/>
    </source>
</evidence>
<dbReference type="Proteomes" id="UP000245539">
    <property type="component" value="Unassembled WGS sequence"/>
</dbReference>
<dbReference type="GO" id="GO:0009243">
    <property type="term" value="P:O antigen biosynthetic process"/>
    <property type="evidence" value="ECO:0007669"/>
    <property type="project" value="UniProtKB-UniPathway"/>
</dbReference>
<dbReference type="UniPathway" id="UPA00124"/>
<evidence type="ECO:0000313" key="8">
    <source>
        <dbReference type="EMBL" id="PWQ97135.1"/>
    </source>
</evidence>
<dbReference type="PANTHER" id="PTHR10491:SF4">
    <property type="entry name" value="METHIONINE ADENOSYLTRANSFERASE 2 SUBUNIT BETA"/>
    <property type="match status" value="1"/>
</dbReference>
<comment type="cofactor">
    <cofactor evidence="6">
        <name>Mg(2+)</name>
        <dbReference type="ChEBI" id="CHEBI:18420"/>
    </cofactor>
    <text evidence="6">Binds 1 Mg(2+) ion per monomer.</text>
</comment>
<evidence type="ECO:0000256" key="5">
    <source>
        <dbReference type="ARBA" id="ARBA00048200"/>
    </source>
</evidence>
<dbReference type="SUPFAM" id="SSF51735">
    <property type="entry name" value="NAD(P)-binding Rossmann-fold domains"/>
    <property type="match status" value="1"/>
</dbReference>
<sequence length="293" mass="31943">MSEKKKVLITGASGQLGYELQRTAPDSVEVIAASRSDLDISDASAVNDFVTEHKPVAIINAAAYTAVDKAEDEREQATAINETGARNLAQVAADNNVKLLQVSTDFVFSGDAHSPIPVTTDCQPQGFYGESKLQGERAIQEILGDQAFIIRTAWLYSAHGNNFVKTMLRLMGDRDELGVIADQIGTPTWAHGLAEALWQALDVNATGIHHWTDAGAASWYDFAQAIMEEGEALGLLDKQINLKPLTTADYPTPASRPAYSVLDKTTTWQALGLNGEHWRVALRKMMTELTQRD</sequence>
<keyword evidence="6" id="KW-0560">Oxidoreductase</keyword>